<reference evidence="2 3" key="1">
    <citation type="journal article" date="2013" name="BMC Genomics">
        <title>The miniature genome of a carnivorous plant Genlisea aurea contains a low number of genes and short non-coding sequences.</title>
        <authorList>
            <person name="Leushkin E.V."/>
            <person name="Sutormin R.A."/>
            <person name="Nabieva E.R."/>
            <person name="Penin A.A."/>
            <person name="Kondrashov A.S."/>
            <person name="Logacheva M.D."/>
        </authorList>
    </citation>
    <scope>NUCLEOTIDE SEQUENCE [LARGE SCALE GENOMIC DNA]</scope>
</reference>
<dbReference type="PANTHER" id="PTHR18460">
    <property type="entry name" value="TEL2 INTERACTING PROTEIN 1 TTI1 FAMILY MEMBER"/>
    <property type="match status" value="1"/>
</dbReference>
<keyword evidence="3" id="KW-1185">Reference proteome</keyword>
<dbReference type="InterPro" id="IPR057566">
    <property type="entry name" value="TPR_TTI1_N"/>
</dbReference>
<dbReference type="OrthoDB" id="49511at2759"/>
<protein>
    <recommendedName>
        <fullName evidence="1">TTI1 N-terminal TPR domain-containing protein</fullName>
    </recommendedName>
</protein>
<evidence type="ECO:0000313" key="2">
    <source>
        <dbReference type="EMBL" id="EPS73725.1"/>
    </source>
</evidence>
<dbReference type="AlphaFoldDB" id="S8D2V1"/>
<feature type="domain" description="TTI1 N-terminal TPR" evidence="1">
    <location>
        <begin position="178"/>
        <end position="355"/>
    </location>
</feature>
<dbReference type="Proteomes" id="UP000015453">
    <property type="component" value="Unassembled WGS sequence"/>
</dbReference>
<dbReference type="EMBL" id="AUSU01000333">
    <property type="protein sequence ID" value="EPS73725.1"/>
    <property type="molecule type" value="Genomic_DNA"/>
</dbReference>
<sequence>MEESEMCVGRSISMSHGFDGGEGYDLNSGVFFELKQYCIPLLEIIRNPRNDHSFLPQFLALIRRSPPRSLEPFLEYDYGAAYILFPLFLVFDEAVSCRSSKVLSSQTKPPHNVTDSVAEGVVLCLEVVLRKCLLGSLDQMIIVLKKLALGAMLSSAEASEEFREGAADNESARGHRGSSKLRVEALMAFRVLVAKVGSPDALAFFLPGVVSQLGKVLHTSRSMISGAAGSSDALNQTVRGLSEYLIIVIGDVASRSLHMSRIEKPSVSLLEELRQLAVKIPVEASNSTKSADSYVGNTDTASSSSKVLRLCVHPNRKVRLGLLASVKALVDMCCYSLKQSRLMLLEWLCVLVCDDSEDVSSDAQEFFRFLMSSKEKQDLEQDISEIFSSLVEKLPQVIMRADDASALSHARKLLTVTFYGGSRLVSKHLLQSPVASTRFLDSFTVCLSPNSSFAGSLNKIVAIRPSSAGFMHSIHEINAIANISDETSRLVNRSSYQSDNNIKKSGRLPGIPPWFIHVGSPKLYDTLARILRLVSLYIFTDPRGEGYFPVVMDILLEPLRKLISELRIKQYKDESWQFWYERTGSGNLVRQAGTAVCILNEMVYGLSDPSVVNSFSRDLSSPKHQDDDKSLGDGNLFSGLKHRKTEAKTQMIDCIGTILHEYLSPEIWELPLGITSSVQQSSGGGGDISMHFFNDNGMLHQFIKGVYCISKAG</sequence>
<dbReference type="GO" id="GO:0005737">
    <property type="term" value="C:cytoplasm"/>
    <property type="evidence" value="ECO:0007669"/>
    <property type="project" value="TreeGrafter"/>
</dbReference>
<proteinExistence type="predicted"/>
<evidence type="ECO:0000313" key="3">
    <source>
        <dbReference type="Proteomes" id="UP000015453"/>
    </source>
</evidence>
<accession>S8D2V1</accession>
<dbReference type="SUPFAM" id="SSF48371">
    <property type="entry name" value="ARM repeat"/>
    <property type="match status" value="1"/>
</dbReference>
<dbReference type="InterPro" id="IPR016024">
    <property type="entry name" value="ARM-type_fold"/>
</dbReference>
<dbReference type="PANTHER" id="PTHR18460:SF3">
    <property type="entry name" value="TELO2-INTERACTING PROTEIN 1 HOMOLOG"/>
    <property type="match status" value="1"/>
</dbReference>
<name>S8D2V1_9LAMI</name>
<dbReference type="InterPro" id="IPR052587">
    <property type="entry name" value="TELO2-interacting_protein_1"/>
</dbReference>
<gene>
    <name evidence="2" type="ORF">M569_01031</name>
</gene>
<evidence type="ECO:0000259" key="1">
    <source>
        <dbReference type="Pfam" id="PF24173"/>
    </source>
</evidence>
<organism evidence="2 3">
    <name type="scientific">Genlisea aurea</name>
    <dbReference type="NCBI Taxonomy" id="192259"/>
    <lineage>
        <taxon>Eukaryota</taxon>
        <taxon>Viridiplantae</taxon>
        <taxon>Streptophyta</taxon>
        <taxon>Embryophyta</taxon>
        <taxon>Tracheophyta</taxon>
        <taxon>Spermatophyta</taxon>
        <taxon>Magnoliopsida</taxon>
        <taxon>eudicotyledons</taxon>
        <taxon>Gunneridae</taxon>
        <taxon>Pentapetalae</taxon>
        <taxon>asterids</taxon>
        <taxon>lamiids</taxon>
        <taxon>Lamiales</taxon>
        <taxon>Lentibulariaceae</taxon>
        <taxon>Genlisea</taxon>
    </lineage>
</organism>
<comment type="caution">
    <text evidence="2">The sequence shown here is derived from an EMBL/GenBank/DDBJ whole genome shotgun (WGS) entry which is preliminary data.</text>
</comment>
<dbReference type="Pfam" id="PF24173">
    <property type="entry name" value="TPR_TTI1_N"/>
    <property type="match status" value="1"/>
</dbReference>